<feature type="domain" description="Autotransporter" evidence="1">
    <location>
        <begin position="713"/>
        <end position="984"/>
    </location>
</feature>
<dbReference type="PROSITE" id="PS51208">
    <property type="entry name" value="AUTOTRANSPORTER"/>
    <property type="match status" value="1"/>
</dbReference>
<organism evidence="2 3">
    <name type="scientific">Roseovarius azorensis</name>
    <dbReference type="NCBI Taxonomy" id="1287727"/>
    <lineage>
        <taxon>Bacteria</taxon>
        <taxon>Pseudomonadati</taxon>
        <taxon>Pseudomonadota</taxon>
        <taxon>Alphaproteobacteria</taxon>
        <taxon>Rhodobacterales</taxon>
        <taxon>Roseobacteraceae</taxon>
        <taxon>Roseovarius</taxon>
    </lineage>
</organism>
<dbReference type="SUPFAM" id="SSF103515">
    <property type="entry name" value="Autotransporter"/>
    <property type="match status" value="1"/>
</dbReference>
<evidence type="ECO:0000313" key="3">
    <source>
        <dbReference type="Proteomes" id="UP000199582"/>
    </source>
</evidence>
<evidence type="ECO:0000259" key="1">
    <source>
        <dbReference type="PROSITE" id="PS51208"/>
    </source>
</evidence>
<dbReference type="RefSeq" id="WP_093037950.1">
    <property type="nucleotide sequence ID" value="NZ_FOAG01000009.1"/>
</dbReference>
<reference evidence="2 3" key="1">
    <citation type="submission" date="2016-10" db="EMBL/GenBank/DDBJ databases">
        <authorList>
            <person name="de Groot N.N."/>
        </authorList>
    </citation>
    <scope>NUCLEOTIDE SEQUENCE [LARGE SCALE GENOMIC DNA]</scope>
    <source>
        <strain evidence="2 3">DSM 100674</strain>
    </source>
</reference>
<dbReference type="SMART" id="SM00869">
    <property type="entry name" value="Autotransporter"/>
    <property type="match status" value="1"/>
</dbReference>
<sequence>MRAVGSTKVLFPLAGSAGITARQRQLGALRLGVSWLALAVVMAAGPNPAHAADECGPAVPGGTVTCGPTGNPTNHYPDGILYGNVGVPVPDLTVVIEDGVIIGTTGDSQAAMTLFGSGDAVVDVGVATISTRGVTSNGIWARSYTGTATITSEAAVSTEGSSSMGIYGSSFSTAPGADVTITSIGPVLTRGNYANGVMGVTGDGLVSITTGRVTTEGFLARAIRATAFDGAVSVTTTDVVETRGDDSVAIRIDGGEGVRIDGQAAIQTRGSFSDGILARAYGGTVDVDVTSVGTLGNGSAGMFVSNYGTGAGNTVSVTSTDQITTEGSNGIGIFALSRGGAIDIEVVDVTTTGAGATGIYARNYAAGANGAVSVTVTGNVVATNTTARAISVRGAQSHIVITETGLVTSGQSDSINSVSSTIDTVDVHGTLAGTARLNAGDDRVTFYSTADLSRLTLVDAGTGTDALTFDGLAGVLDPAIFTNFETITFDNGSDFVAAPAGASVLSASQGLFLSNNSALRLGDLDDIFGSVSIDATSRLVARGDSPGINSITGDLTLAGRLDLTDGAADDRTDVSGSLIGQGGTIALDVLFGGGGVAAADRLTFGGDITGTAFLEINPIFGGPLAGGPVPLITFGGAMMGNIQLAQPLDFGGIVFELAQTGNSFTLALVEQGLVADVAESVALGAAFAPVLQSLFGDLGARIGTGDALRRPGLGAEPPGLWGRIAGADHDGEAGNGTRGVDFEIDQFVLQFGADVLRAETAGGTLIGYAMAQYGTADGDAYQQGMASTGFSATSYGIGLGATWYAADSDTYADIAGMVNWHDLGVTGPDGDALSYTLGIEGGTRLPLGGALSLAPMGQIVYSNADIDRLSRPTMVDPAGSITFDRAESLVARGNLMLEYAIDPMSSVQIGGGLAYEFLGTSETRFGFGSVSKTDHGGFSGEIAARGQVRLAEALTVFGDVRVSRAFDSAGIDSLSGQIGIRMDF</sequence>
<evidence type="ECO:0000313" key="2">
    <source>
        <dbReference type="EMBL" id="SEL87118.1"/>
    </source>
</evidence>
<dbReference type="Gene3D" id="2.160.20.20">
    <property type="match status" value="1"/>
</dbReference>
<accession>A0A1H7TR26</accession>
<proteinExistence type="predicted"/>
<dbReference type="InterPro" id="IPR005546">
    <property type="entry name" value="Autotransporte_beta"/>
</dbReference>
<dbReference type="EMBL" id="FOAG01000009">
    <property type="protein sequence ID" value="SEL87118.1"/>
    <property type="molecule type" value="Genomic_DNA"/>
</dbReference>
<gene>
    <name evidence="2" type="ORF">SAMN05443999_10915</name>
</gene>
<dbReference type="Proteomes" id="UP000199582">
    <property type="component" value="Unassembled WGS sequence"/>
</dbReference>
<dbReference type="Gene3D" id="2.40.128.130">
    <property type="entry name" value="Autotransporter beta-domain"/>
    <property type="match status" value="1"/>
</dbReference>
<protein>
    <recommendedName>
        <fullName evidence="1">Autotransporter domain-containing protein</fullName>
    </recommendedName>
</protein>
<keyword evidence="3" id="KW-1185">Reference proteome</keyword>
<dbReference type="InterPro" id="IPR012332">
    <property type="entry name" value="Autotransporter_pectin_lyase_C"/>
</dbReference>
<dbReference type="OrthoDB" id="6053567at2"/>
<dbReference type="InterPro" id="IPR036709">
    <property type="entry name" value="Autotransporte_beta_dom_sf"/>
</dbReference>
<name>A0A1H7TR26_9RHOB</name>
<dbReference type="STRING" id="1287727.SAMN05443999_10915"/>
<dbReference type="AlphaFoldDB" id="A0A1H7TR26"/>